<accession>A0A176QGB4</accession>
<dbReference type="SMART" id="SM01012">
    <property type="entry name" value="ANTAR"/>
    <property type="match status" value="1"/>
</dbReference>
<evidence type="ECO:0000256" key="2">
    <source>
        <dbReference type="ARBA" id="ARBA00023163"/>
    </source>
</evidence>
<dbReference type="AlphaFoldDB" id="A0A176QGB4"/>
<feature type="domain" description="ANTAR" evidence="3">
    <location>
        <begin position="171"/>
        <end position="232"/>
    </location>
</feature>
<dbReference type="SUPFAM" id="SSF55781">
    <property type="entry name" value="GAF domain-like"/>
    <property type="match status" value="1"/>
</dbReference>
<dbReference type="EMBL" id="LQZG01000001">
    <property type="protein sequence ID" value="OAB88744.1"/>
    <property type="molecule type" value="Genomic_DNA"/>
</dbReference>
<dbReference type="STRING" id="262209.AWH69_02870"/>
<keyword evidence="5" id="KW-1185">Reference proteome</keyword>
<evidence type="ECO:0000259" key="3">
    <source>
        <dbReference type="PROSITE" id="PS50921"/>
    </source>
</evidence>
<evidence type="ECO:0000256" key="1">
    <source>
        <dbReference type="ARBA" id="ARBA00023015"/>
    </source>
</evidence>
<keyword evidence="2" id="KW-0804">Transcription</keyword>
<evidence type="ECO:0000313" key="5">
    <source>
        <dbReference type="Proteomes" id="UP000076976"/>
    </source>
</evidence>
<dbReference type="Proteomes" id="UP000076976">
    <property type="component" value="Unassembled WGS sequence"/>
</dbReference>
<keyword evidence="1" id="KW-0805">Transcription regulation</keyword>
<dbReference type="InterPro" id="IPR012074">
    <property type="entry name" value="GAF_ANTAR"/>
</dbReference>
<dbReference type="InterPro" id="IPR029016">
    <property type="entry name" value="GAF-like_dom_sf"/>
</dbReference>
<dbReference type="SUPFAM" id="SSF52172">
    <property type="entry name" value="CheY-like"/>
    <property type="match status" value="1"/>
</dbReference>
<gene>
    <name evidence="4" type="ORF">AWH69_02870</name>
</gene>
<dbReference type="GO" id="GO:0003723">
    <property type="term" value="F:RNA binding"/>
    <property type="evidence" value="ECO:0007669"/>
    <property type="project" value="InterPro"/>
</dbReference>
<evidence type="ECO:0000313" key="4">
    <source>
        <dbReference type="EMBL" id="OAB88744.1"/>
    </source>
</evidence>
<proteinExistence type="predicted"/>
<dbReference type="InterPro" id="IPR011006">
    <property type="entry name" value="CheY-like_superfamily"/>
</dbReference>
<comment type="caution">
    <text evidence="4">The sequence shown here is derived from an EMBL/GenBank/DDBJ whole genome shotgun (WGS) entry which is preliminary data.</text>
</comment>
<dbReference type="PIRSF" id="PIRSF036625">
    <property type="entry name" value="GAF_ANTAR"/>
    <property type="match status" value="1"/>
</dbReference>
<organism evidence="4 5">
    <name type="scientific">Janibacter melonis</name>
    <dbReference type="NCBI Taxonomy" id="262209"/>
    <lineage>
        <taxon>Bacteria</taxon>
        <taxon>Bacillati</taxon>
        <taxon>Actinomycetota</taxon>
        <taxon>Actinomycetes</taxon>
        <taxon>Micrococcales</taxon>
        <taxon>Intrasporangiaceae</taxon>
        <taxon>Janibacter</taxon>
    </lineage>
</organism>
<dbReference type="PROSITE" id="PS50921">
    <property type="entry name" value="ANTAR"/>
    <property type="match status" value="1"/>
</dbReference>
<sequence length="239" mass="25341">MSEMQTETTSADAPLVERVGAVLRTLDDLQEYLSGVVHTVRAAIPGCDAVGVTVVCGERPFTAAYTTAMTLQIDAVQYSLDEGPCLEAHDTMTSVRADLDEAAERWPRFVAAIEPTPTRGLVAYPLLVDGESYGALNLYAASVSAVEHADDSVLRATARRIAEVVASGIALAEANELVGQLEQAVASRAVIEQAKGILMGRHGVDEARAFDLLREQSSRTNVKLRQIAASVVAGTSGRS</sequence>
<name>A0A176QGB4_9MICO</name>
<dbReference type="Gene3D" id="1.10.10.10">
    <property type="entry name" value="Winged helix-like DNA-binding domain superfamily/Winged helix DNA-binding domain"/>
    <property type="match status" value="1"/>
</dbReference>
<reference evidence="4 5" key="1">
    <citation type="submission" date="2016-01" db="EMBL/GenBank/DDBJ databases">
        <title>Janibacter melonis strain CD11_4 genome sequencing and assembly.</title>
        <authorList>
            <person name="Nair G.R."/>
            <person name="Kaur G."/>
            <person name="Chander A.M."/>
            <person name="Mayilraj S."/>
        </authorList>
    </citation>
    <scope>NUCLEOTIDE SEQUENCE [LARGE SCALE GENOMIC DNA]</scope>
    <source>
        <strain evidence="4 5">CD11-4</strain>
    </source>
</reference>
<dbReference type="Gene3D" id="3.30.450.40">
    <property type="match status" value="1"/>
</dbReference>
<dbReference type="InterPro" id="IPR036388">
    <property type="entry name" value="WH-like_DNA-bd_sf"/>
</dbReference>
<dbReference type="InterPro" id="IPR005561">
    <property type="entry name" value="ANTAR"/>
</dbReference>
<protein>
    <recommendedName>
        <fullName evidence="3">ANTAR domain-containing protein</fullName>
    </recommendedName>
</protein>
<dbReference type="Pfam" id="PF03861">
    <property type="entry name" value="ANTAR"/>
    <property type="match status" value="1"/>
</dbReference>